<dbReference type="PANTHER" id="PTHR43477">
    <property type="entry name" value="DIHYDROANTICAPSIN 7-DEHYDROGENASE"/>
    <property type="match status" value="1"/>
</dbReference>
<dbReference type="Proteomes" id="UP000182130">
    <property type="component" value="Unassembled WGS sequence"/>
</dbReference>
<dbReference type="CDD" id="cd05233">
    <property type="entry name" value="SDR_c"/>
    <property type="match status" value="1"/>
</dbReference>
<reference evidence="4" key="1">
    <citation type="submission" date="2016-10" db="EMBL/GenBank/DDBJ databases">
        <authorList>
            <person name="Varghese N."/>
            <person name="Submissions S."/>
        </authorList>
    </citation>
    <scope>NUCLEOTIDE SEQUENCE [LARGE SCALE GENOMIC DNA]</scope>
    <source>
        <strain evidence="4">CGMCC 1.10783</strain>
    </source>
</reference>
<sequence>MTNSVAGRTVVVAGSTSAAGIAVVKKLVRAGARVAAVDILEDRVRELAADDANITGYTCNLADLDAVTVLAANIRREVGPVDGLIHLVGGWRGGNGIAGQSEDDWDFLHTGILTTLRNTSRAFFEDLASSPAGRLAIVSAESVATPTADGAAYTAVKAAAETWTLAVADGFEKARTSESAGLTSAALIFVVKALLDERMRAAQPERKFPGFTHVDVLGDAVLEMFSIDADELNGKRIRLGSSTAHRAVDAVAGALR</sequence>
<keyword evidence="2" id="KW-0560">Oxidoreductase</keyword>
<dbReference type="EMBL" id="FNEI01000009">
    <property type="protein sequence ID" value="SDJ31997.1"/>
    <property type="molecule type" value="Genomic_DNA"/>
</dbReference>
<dbReference type="AlphaFoldDB" id="A0A1G8SS18"/>
<proteinExistence type="inferred from homology"/>
<dbReference type="InterPro" id="IPR002347">
    <property type="entry name" value="SDR_fam"/>
</dbReference>
<dbReference type="InterPro" id="IPR051122">
    <property type="entry name" value="SDR_DHRS6-like"/>
</dbReference>
<dbReference type="InterPro" id="IPR036291">
    <property type="entry name" value="NAD(P)-bd_dom_sf"/>
</dbReference>
<dbReference type="Gene3D" id="3.40.50.720">
    <property type="entry name" value="NAD(P)-binding Rossmann-like Domain"/>
    <property type="match status" value="1"/>
</dbReference>
<dbReference type="Pfam" id="PF00106">
    <property type="entry name" value="adh_short"/>
    <property type="match status" value="1"/>
</dbReference>
<dbReference type="GO" id="GO:0016491">
    <property type="term" value="F:oxidoreductase activity"/>
    <property type="evidence" value="ECO:0007669"/>
    <property type="project" value="UniProtKB-KW"/>
</dbReference>
<dbReference type="OrthoDB" id="4773823at2"/>
<keyword evidence="4" id="KW-1185">Reference proteome</keyword>
<protein>
    <submittedName>
        <fullName evidence="3">Short chain dehydrogenase</fullName>
    </submittedName>
</protein>
<dbReference type="STRING" id="1045773.SAMN05216555_109105"/>
<evidence type="ECO:0000313" key="3">
    <source>
        <dbReference type="EMBL" id="SDJ31997.1"/>
    </source>
</evidence>
<name>A0A1G8SS18_9MICC</name>
<evidence type="ECO:0000256" key="1">
    <source>
        <dbReference type="ARBA" id="ARBA00006484"/>
    </source>
</evidence>
<accession>A0A1G8SS18</accession>
<evidence type="ECO:0000256" key="2">
    <source>
        <dbReference type="ARBA" id="ARBA00023002"/>
    </source>
</evidence>
<organism evidence="3 4">
    <name type="scientific">Arthrobacter cupressi</name>
    <dbReference type="NCBI Taxonomy" id="1045773"/>
    <lineage>
        <taxon>Bacteria</taxon>
        <taxon>Bacillati</taxon>
        <taxon>Actinomycetota</taxon>
        <taxon>Actinomycetes</taxon>
        <taxon>Micrococcales</taxon>
        <taxon>Micrococcaceae</taxon>
        <taxon>Arthrobacter</taxon>
    </lineage>
</organism>
<dbReference type="SUPFAM" id="SSF51735">
    <property type="entry name" value="NAD(P)-binding Rossmann-fold domains"/>
    <property type="match status" value="1"/>
</dbReference>
<gene>
    <name evidence="3" type="ORF">SAMN05216555_109105</name>
</gene>
<evidence type="ECO:0000313" key="4">
    <source>
        <dbReference type="Proteomes" id="UP000182130"/>
    </source>
</evidence>
<comment type="similarity">
    <text evidence="1">Belongs to the short-chain dehydrogenases/reductases (SDR) family.</text>
</comment>
<dbReference type="PANTHER" id="PTHR43477:SF1">
    <property type="entry name" value="DIHYDROANTICAPSIN 7-DEHYDROGENASE"/>
    <property type="match status" value="1"/>
</dbReference>
<dbReference type="RefSeq" id="WP_074589461.1">
    <property type="nucleotide sequence ID" value="NZ_FNEI01000009.1"/>
</dbReference>